<accession>A0A645CP00</accession>
<protein>
    <submittedName>
        <fullName evidence="1">Uncharacterized protein</fullName>
    </submittedName>
</protein>
<gene>
    <name evidence="1" type="ORF">SDC9_125639</name>
</gene>
<comment type="caution">
    <text evidence="1">The sequence shown here is derived from an EMBL/GenBank/DDBJ whole genome shotgun (WGS) entry which is preliminary data.</text>
</comment>
<dbReference type="EMBL" id="VSSQ01028772">
    <property type="protein sequence ID" value="MPM78628.1"/>
    <property type="molecule type" value="Genomic_DNA"/>
</dbReference>
<sequence length="70" mass="7882">MKPLAIYPIVFLDGIMFKVRKNRFVAYGHLPLGFIAWFSRAVKKAIPIGIRPVKLHMPLESLPSVGLSCM</sequence>
<dbReference type="AlphaFoldDB" id="A0A645CP00"/>
<name>A0A645CP00_9ZZZZ</name>
<proteinExistence type="predicted"/>
<evidence type="ECO:0000313" key="1">
    <source>
        <dbReference type="EMBL" id="MPM78628.1"/>
    </source>
</evidence>
<reference evidence="1" key="1">
    <citation type="submission" date="2019-08" db="EMBL/GenBank/DDBJ databases">
        <authorList>
            <person name="Kucharzyk K."/>
            <person name="Murdoch R.W."/>
            <person name="Higgins S."/>
            <person name="Loffler F."/>
        </authorList>
    </citation>
    <scope>NUCLEOTIDE SEQUENCE</scope>
</reference>
<organism evidence="1">
    <name type="scientific">bioreactor metagenome</name>
    <dbReference type="NCBI Taxonomy" id="1076179"/>
    <lineage>
        <taxon>unclassified sequences</taxon>
        <taxon>metagenomes</taxon>
        <taxon>ecological metagenomes</taxon>
    </lineage>
</organism>